<dbReference type="EMBL" id="JAYXHS010000001">
    <property type="protein sequence ID" value="MEC5385311.1"/>
    <property type="molecule type" value="Genomic_DNA"/>
</dbReference>
<proteinExistence type="predicted"/>
<name>A0ABU6K1B3_9RHOO</name>
<gene>
    <name evidence="1" type="ORF">VVD49_06225</name>
</gene>
<evidence type="ECO:0000313" key="2">
    <source>
        <dbReference type="Proteomes" id="UP001331561"/>
    </source>
</evidence>
<dbReference type="RefSeq" id="WP_327598270.1">
    <property type="nucleotide sequence ID" value="NZ_JAYXHS010000001.1"/>
</dbReference>
<organism evidence="1 2">
    <name type="scientific">Uliginosibacterium silvisoli</name>
    <dbReference type="NCBI Taxonomy" id="3114758"/>
    <lineage>
        <taxon>Bacteria</taxon>
        <taxon>Pseudomonadati</taxon>
        <taxon>Pseudomonadota</taxon>
        <taxon>Betaproteobacteria</taxon>
        <taxon>Rhodocyclales</taxon>
        <taxon>Zoogloeaceae</taxon>
        <taxon>Uliginosibacterium</taxon>
    </lineage>
</organism>
<evidence type="ECO:0008006" key="3">
    <source>
        <dbReference type="Google" id="ProtNLM"/>
    </source>
</evidence>
<keyword evidence="2" id="KW-1185">Reference proteome</keyword>
<reference evidence="1 2" key="1">
    <citation type="submission" date="2024-01" db="EMBL/GenBank/DDBJ databases">
        <title>Uliginosibacterium soil sp. nov.</title>
        <authorList>
            <person name="Lv Y."/>
        </authorList>
    </citation>
    <scope>NUCLEOTIDE SEQUENCE [LARGE SCALE GENOMIC DNA]</scope>
    <source>
        <strain evidence="1 2">H3</strain>
    </source>
</reference>
<sequence>MVATELLLALLATELLDEDLLDDELATELATLEEEDDLLEELLATELEEEVATLLELDELVVPAYEHQAEVVKVLDGKLLDEHTTLVVNVPYTKLPDLPSATERVPLNEQLAPVFCAHLV</sequence>
<evidence type="ECO:0000313" key="1">
    <source>
        <dbReference type="EMBL" id="MEC5385311.1"/>
    </source>
</evidence>
<comment type="caution">
    <text evidence="1">The sequence shown here is derived from an EMBL/GenBank/DDBJ whole genome shotgun (WGS) entry which is preliminary data.</text>
</comment>
<dbReference type="Proteomes" id="UP001331561">
    <property type="component" value="Unassembled WGS sequence"/>
</dbReference>
<accession>A0ABU6K1B3</accession>
<protein>
    <recommendedName>
        <fullName evidence="3">Secreted protein</fullName>
    </recommendedName>
</protein>